<evidence type="ECO:0000313" key="2">
    <source>
        <dbReference type="EMBL" id="ARN83649.1"/>
    </source>
</evidence>
<dbReference type="InterPro" id="IPR016181">
    <property type="entry name" value="Acyl_CoA_acyltransferase"/>
</dbReference>
<dbReference type="KEGG" id="mbry:B1812_13860"/>
<evidence type="ECO:0000259" key="1">
    <source>
        <dbReference type="Pfam" id="PF13480"/>
    </source>
</evidence>
<dbReference type="Proteomes" id="UP000193978">
    <property type="component" value="Chromosome"/>
</dbReference>
<dbReference type="STRING" id="655015.B1812_13860"/>
<dbReference type="Pfam" id="PF13480">
    <property type="entry name" value="Acetyltransf_6"/>
    <property type="match status" value="1"/>
</dbReference>
<sequence length="262" mass="29748">MPPFTHVLGPVIDAGVGKPQTQLLRRLSIIRELIDQLPAFDFFHQAFPTSAADGLAFQEQGFDLKPQYTFEIDCRHDEKTLWGAMHFKTRQHIRRAEEKFTVSNVDDPNVFIDFYLDNLRKRHVASHTDFANFPELFRQSRARDSGMILSARWPDGTPAAMVYLVWGHGRMYYLLSTRAANIGDNGSINLLIWSAIKHANSRSLVFDLDGVSTSGTARFLSCFGGSPKLRMIVSRAGLAYGAVRHARRVLLWFPERETSNFT</sequence>
<accession>A0A1W6N1E6</accession>
<protein>
    <recommendedName>
        <fullName evidence="1">BioF2-like acetyltransferase domain-containing protein</fullName>
    </recommendedName>
</protein>
<name>A0A1W6N1E6_9HYPH</name>
<dbReference type="SUPFAM" id="SSF55729">
    <property type="entry name" value="Acyl-CoA N-acyltransferases (Nat)"/>
    <property type="match status" value="1"/>
</dbReference>
<dbReference type="EMBL" id="CP019948">
    <property type="protein sequence ID" value="ARN83649.1"/>
    <property type="molecule type" value="Genomic_DNA"/>
</dbReference>
<organism evidence="2 3">
    <name type="scientific">Methylocystis bryophila</name>
    <dbReference type="NCBI Taxonomy" id="655015"/>
    <lineage>
        <taxon>Bacteria</taxon>
        <taxon>Pseudomonadati</taxon>
        <taxon>Pseudomonadota</taxon>
        <taxon>Alphaproteobacteria</taxon>
        <taxon>Hyphomicrobiales</taxon>
        <taxon>Methylocystaceae</taxon>
        <taxon>Methylocystis</taxon>
    </lineage>
</organism>
<dbReference type="AlphaFoldDB" id="A0A1W6N1E6"/>
<feature type="domain" description="BioF2-like acetyltransferase" evidence="1">
    <location>
        <begin position="89"/>
        <end position="208"/>
    </location>
</feature>
<dbReference type="Gene3D" id="3.40.630.30">
    <property type="match status" value="1"/>
</dbReference>
<keyword evidence="3" id="KW-1185">Reference proteome</keyword>
<evidence type="ECO:0000313" key="3">
    <source>
        <dbReference type="Proteomes" id="UP000193978"/>
    </source>
</evidence>
<reference evidence="2 3" key="1">
    <citation type="submission" date="2017-02" db="EMBL/GenBank/DDBJ databases">
        <authorList>
            <person name="Peterson S.W."/>
        </authorList>
    </citation>
    <scope>NUCLEOTIDE SEQUENCE [LARGE SCALE GENOMIC DNA]</scope>
    <source>
        <strain evidence="2 3">S285</strain>
    </source>
</reference>
<gene>
    <name evidence="2" type="ORF">B1812_13860</name>
</gene>
<dbReference type="InterPro" id="IPR038740">
    <property type="entry name" value="BioF2-like_GNAT_dom"/>
</dbReference>
<proteinExistence type="predicted"/>